<protein>
    <submittedName>
        <fullName evidence="6">Holin</fullName>
    </submittedName>
</protein>
<evidence type="ECO:0000256" key="1">
    <source>
        <dbReference type="ARBA" id="ARBA00004301"/>
    </source>
</evidence>
<evidence type="ECO:0000256" key="3">
    <source>
        <dbReference type="ARBA" id="ARBA00022989"/>
    </source>
</evidence>
<accession>A0A8S5QR72</accession>
<evidence type="ECO:0000256" key="4">
    <source>
        <dbReference type="ARBA" id="ARBA00023136"/>
    </source>
</evidence>
<proteinExistence type="predicted"/>
<dbReference type="GO" id="GO:0033644">
    <property type="term" value="C:host cell membrane"/>
    <property type="evidence" value="ECO:0007669"/>
    <property type="project" value="UniProtKB-SubCell"/>
</dbReference>
<organism evidence="6">
    <name type="scientific">Podoviridae sp. ct3lO13</name>
    <dbReference type="NCBI Taxonomy" id="2826538"/>
    <lineage>
        <taxon>Viruses</taxon>
        <taxon>Duplodnaviria</taxon>
        <taxon>Heunggongvirae</taxon>
        <taxon>Uroviricota</taxon>
        <taxon>Caudoviricetes</taxon>
    </lineage>
</organism>
<dbReference type="EMBL" id="BK015715">
    <property type="protein sequence ID" value="DAE21702.1"/>
    <property type="molecule type" value="Genomic_DNA"/>
</dbReference>
<sequence length="115" mass="12771">MAQVYPVIVALIFNALDLVTGLVSAVKSKDIQSSKLRDGLFKKVGFIFCYFVAWLVDTQGHVIGFQLGITILPIIILYVCTTELVSILENISKINSDILPEKLMELFHITDITKG</sequence>
<reference evidence="6" key="1">
    <citation type="journal article" date="2021" name="Proc. Natl. Acad. Sci. U.S.A.">
        <title>A Catalog of Tens of Thousands of Viruses from Human Metagenomes Reveals Hidden Associations with Chronic Diseases.</title>
        <authorList>
            <person name="Tisza M.J."/>
            <person name="Buck C.B."/>
        </authorList>
    </citation>
    <scope>NUCLEOTIDE SEQUENCE</scope>
    <source>
        <strain evidence="6">Ct3lO13</strain>
    </source>
</reference>
<keyword evidence="2 5" id="KW-0812">Transmembrane</keyword>
<feature type="transmembrane region" description="Helical" evidence="5">
    <location>
        <begin position="40"/>
        <end position="56"/>
    </location>
</feature>
<dbReference type="InterPro" id="IPR006480">
    <property type="entry name" value="Phage_holin_4_1"/>
</dbReference>
<comment type="subcellular location">
    <subcellularLocation>
        <location evidence="1">Host membrane</location>
        <topology evidence="1">Multi-pass membrane protein</topology>
    </subcellularLocation>
</comment>
<name>A0A8S5QR72_9CAUD</name>
<keyword evidence="4 5" id="KW-0472">Membrane</keyword>
<evidence type="ECO:0000313" key="6">
    <source>
        <dbReference type="EMBL" id="DAE21702.1"/>
    </source>
</evidence>
<dbReference type="NCBIfam" id="TIGR01593">
    <property type="entry name" value="holin_tox_secr"/>
    <property type="match status" value="1"/>
</dbReference>
<evidence type="ECO:0000256" key="2">
    <source>
        <dbReference type="ARBA" id="ARBA00022692"/>
    </source>
</evidence>
<keyword evidence="3 5" id="KW-1133">Transmembrane helix</keyword>
<feature type="transmembrane region" description="Helical" evidence="5">
    <location>
        <begin position="6"/>
        <end position="28"/>
    </location>
</feature>
<dbReference type="Pfam" id="PF05105">
    <property type="entry name" value="Phage_holin_4_1"/>
    <property type="match status" value="1"/>
</dbReference>
<feature type="transmembrane region" description="Helical" evidence="5">
    <location>
        <begin position="62"/>
        <end position="80"/>
    </location>
</feature>
<evidence type="ECO:0000256" key="5">
    <source>
        <dbReference type="SAM" id="Phobius"/>
    </source>
</evidence>